<dbReference type="Proteomes" id="UP000254263">
    <property type="component" value="Unassembled WGS sequence"/>
</dbReference>
<evidence type="ECO:0000313" key="2">
    <source>
        <dbReference type="EMBL" id="SUB78068.1"/>
    </source>
</evidence>
<dbReference type="InterPro" id="IPR002931">
    <property type="entry name" value="Transglutaminase-like"/>
</dbReference>
<protein>
    <submittedName>
        <fullName evidence="2">Alpha-L-fucosidase</fullName>
    </submittedName>
</protein>
<feature type="domain" description="Transglutaminase-like" evidence="1">
    <location>
        <begin position="210"/>
        <end position="269"/>
    </location>
</feature>
<dbReference type="PANTHER" id="PTHR35532:SF5">
    <property type="entry name" value="CARBOHYDRATE-BINDING DOMAIN-CONTAINING PROTEIN"/>
    <property type="match status" value="1"/>
</dbReference>
<dbReference type="EMBL" id="UGTI01000001">
    <property type="protein sequence ID" value="SUB78068.1"/>
    <property type="molecule type" value="Genomic_DNA"/>
</dbReference>
<organism evidence="2 3">
    <name type="scientific">Porphyromonas macacae</name>
    <dbReference type="NCBI Taxonomy" id="28115"/>
    <lineage>
        <taxon>Bacteria</taxon>
        <taxon>Pseudomonadati</taxon>
        <taxon>Bacteroidota</taxon>
        <taxon>Bacteroidia</taxon>
        <taxon>Bacteroidales</taxon>
        <taxon>Porphyromonadaceae</taxon>
        <taxon>Porphyromonas</taxon>
    </lineage>
</organism>
<dbReference type="PANTHER" id="PTHR35532">
    <property type="entry name" value="SIMILAR TO POLYHYDROXYALKANOATE DEPOLYMERASE"/>
    <property type="match status" value="1"/>
</dbReference>
<dbReference type="Gene3D" id="3.10.620.30">
    <property type="match status" value="1"/>
</dbReference>
<evidence type="ECO:0000313" key="3">
    <source>
        <dbReference type="Proteomes" id="UP000254263"/>
    </source>
</evidence>
<evidence type="ECO:0000259" key="1">
    <source>
        <dbReference type="SMART" id="SM00460"/>
    </source>
</evidence>
<dbReference type="Pfam" id="PF01841">
    <property type="entry name" value="Transglut_core"/>
    <property type="match status" value="1"/>
</dbReference>
<accession>A0A379DI58</accession>
<dbReference type="SMART" id="SM00460">
    <property type="entry name" value="TGc"/>
    <property type="match status" value="1"/>
</dbReference>
<dbReference type="AlphaFoldDB" id="A0A379DI58"/>
<proteinExistence type="predicted"/>
<reference evidence="2 3" key="1">
    <citation type="submission" date="2018-06" db="EMBL/GenBank/DDBJ databases">
        <authorList>
            <consortium name="Pathogen Informatics"/>
            <person name="Doyle S."/>
        </authorList>
    </citation>
    <scope>NUCLEOTIDE SEQUENCE [LARGE SCALE GENOMIC DNA]</scope>
    <source>
        <strain evidence="2 3">NCTC13100</strain>
    </source>
</reference>
<sequence>MAGNVTTETDVGRLRTINAILKSKSFIQSIMKTKTLFYFFVLLTGLSVSPGCSQKDEHFITDSQYRATVQEDLKIRKEIMGEELFADIFNDSLKLMEREAMEFLYAYMNTADIADYTPEFYLKNIRSSFKARQEMTWGKNVPEKLFTHFVLPVRVNNENLDESRMVFYNELKERVQNLSMKEAALEVNHWCHEKATYAPSDGRTRSPLSTVLNALGRCGEESTFTVAALRSVGIPARQVYTPRWAHTDDNHAWVEVWVDGKWHFMGACEPAADLNNAWFNSSVVRAMLIHTKVFGRYDGPEEVLYSTKNYTEINVIDNYTETDELSIKVVDIEGNAVDNAAVRYCIYNYAEFNPVVTKYTDVSGESSLRIGKGDMLVWAFKDGKYGYAVSKTDERTQLIITLNDFGAMPEEVSFKINPPTAAALPTTATPEQAAENEKRLIYEDSIRHRYEATFASEQSIESLASNIGISKERIASYLKASRGNHAAIEKFLLEAEKKEKAVALLSVISEKDLTDTPLEKLQAIYSEMPDTDNEFSLRHVANPRIGVELLTAYRSDILKAFSAEEQAQIQTNPTLLAEWIGKNIKQDSVYNSQRMIASPRGILSIKWADNRSTEYFFVAAARSLGIPSRIDPVTGKVQYSMPGAMEWVDINLQQQTSSTAPKGMLKMLYKPTTVSPDPQYYSRYSLAFINPDGALRTLEYDWDGGLGWSDLFKTPRAVDAGDYLLISGTRMASGSVLCNMKKIKVPENNDILSVPLILPQDSTDIQVIGSINAEQTYHDIATGEEKTILSTTGRGYFVLAVLAAGQEPSNHALKDIQLLAKEFETWERKLILLFPDESNYKRFRNEEFKELPNTVVWGWDLNGTNAKMMATATNLPNTTELPIFVIADTFGRVVFVRQGYTIGLGEQMMNVIRRL</sequence>
<dbReference type="Gene3D" id="2.60.40.1120">
    <property type="entry name" value="Carboxypeptidase-like, regulatory domain"/>
    <property type="match status" value="1"/>
</dbReference>
<name>A0A379DI58_9PORP</name>
<gene>
    <name evidence="2" type="ORF">NCTC13100_01221</name>
</gene>
<dbReference type="SUPFAM" id="SSF54001">
    <property type="entry name" value="Cysteine proteinases"/>
    <property type="match status" value="1"/>
</dbReference>
<dbReference type="InterPro" id="IPR038765">
    <property type="entry name" value="Papain-like_cys_pep_sf"/>
</dbReference>